<accession>A0A371R2Y8</accession>
<dbReference type="InterPro" id="IPR002767">
    <property type="entry name" value="Thiamine_BP"/>
</dbReference>
<dbReference type="Proteomes" id="UP000257123">
    <property type="component" value="Unassembled WGS sequence"/>
</dbReference>
<dbReference type="PANTHER" id="PTHR33777">
    <property type="entry name" value="UPF0045 PROTEIN ECM15"/>
    <property type="match status" value="1"/>
</dbReference>
<dbReference type="SUPFAM" id="SSF89957">
    <property type="entry name" value="MTH1187/YkoF-like"/>
    <property type="match status" value="1"/>
</dbReference>
<name>A0A371R2Y8_9CREN</name>
<dbReference type="GO" id="GO:0005829">
    <property type="term" value="C:cytosol"/>
    <property type="evidence" value="ECO:0007669"/>
    <property type="project" value="TreeGrafter"/>
</dbReference>
<dbReference type="Gene3D" id="3.30.70.930">
    <property type="match status" value="1"/>
</dbReference>
<comment type="caution">
    <text evidence="4">The sequence shown here is derived from an EMBL/GenBank/DDBJ whole genome shotgun (WGS) entry which is preliminary data.</text>
</comment>
<dbReference type="EMBL" id="NMUF01000020">
    <property type="protein sequence ID" value="RFA98168.1"/>
    <property type="molecule type" value="Genomic_DNA"/>
</dbReference>
<proteinExistence type="inferred from homology"/>
<dbReference type="Proteomes" id="UP000256877">
    <property type="component" value="Unassembled WGS sequence"/>
</dbReference>
<dbReference type="NCBIfam" id="TIGR00106">
    <property type="entry name" value="MTH1187 family thiamine-binding protein"/>
    <property type="match status" value="1"/>
</dbReference>
<dbReference type="InterPro" id="IPR029756">
    <property type="entry name" value="MTH1187/YkoF-like"/>
</dbReference>
<dbReference type="PANTHER" id="PTHR33777:SF1">
    <property type="entry name" value="UPF0045 PROTEIN ECM15"/>
    <property type="match status" value="1"/>
</dbReference>
<dbReference type="Pfam" id="PF01910">
    <property type="entry name" value="Thiamine_BP"/>
    <property type="match status" value="1"/>
</dbReference>
<reference evidence="5 6" key="1">
    <citation type="submission" date="2017-07" db="EMBL/GenBank/DDBJ databases">
        <title>Draft genome sequence of aerobic hyperthermophilic archaea, Pyrobaculum aerophilum YKB31 and YKB32.</title>
        <authorList>
            <person name="Mochizuki T."/>
            <person name="Berliner A.J."/>
            <person name="Yoshida-Takashima Y."/>
            <person name="Takaki Y."/>
            <person name="Nunoura T."/>
            <person name="Takai K."/>
        </authorList>
    </citation>
    <scope>NUCLEOTIDE SEQUENCE [LARGE SCALE GENOMIC DNA]</scope>
    <source>
        <strain evidence="3 6">YKB31</strain>
        <strain evidence="4 5">YKB32</strain>
    </source>
</reference>
<evidence type="ECO:0000256" key="1">
    <source>
        <dbReference type="ARBA" id="ARBA00010272"/>
    </source>
</evidence>
<evidence type="ECO:0000313" key="5">
    <source>
        <dbReference type="Proteomes" id="UP000256877"/>
    </source>
</evidence>
<dbReference type="AlphaFoldDB" id="A0A371R2Y8"/>
<dbReference type="OrthoDB" id="10763at2157"/>
<dbReference type="EMBL" id="NMUE01000023">
    <property type="protein sequence ID" value="RFA95326.1"/>
    <property type="molecule type" value="Genomic_DNA"/>
</dbReference>
<dbReference type="InterPro" id="IPR051614">
    <property type="entry name" value="UPF0045_domain"/>
</dbReference>
<protein>
    <recommendedName>
        <fullName evidence="2">Thiamine-binding protein domain-containing protein</fullName>
    </recommendedName>
</protein>
<comment type="similarity">
    <text evidence="1">Belongs to the UPF0045 family.</text>
</comment>
<evidence type="ECO:0000313" key="4">
    <source>
        <dbReference type="EMBL" id="RFA98168.1"/>
    </source>
</evidence>
<evidence type="ECO:0000313" key="6">
    <source>
        <dbReference type="Proteomes" id="UP000257123"/>
    </source>
</evidence>
<organism evidence="4 5">
    <name type="scientific">Pyrobaculum aerophilum</name>
    <dbReference type="NCBI Taxonomy" id="13773"/>
    <lineage>
        <taxon>Archaea</taxon>
        <taxon>Thermoproteota</taxon>
        <taxon>Thermoprotei</taxon>
        <taxon>Thermoproteales</taxon>
        <taxon>Thermoproteaceae</taxon>
        <taxon>Pyrobaculum</taxon>
    </lineage>
</organism>
<gene>
    <name evidence="3" type="ORF">CGL51_07830</name>
    <name evidence="4" type="ORF">CGL52_07895</name>
</gene>
<sequence length="100" mass="10910">MAKMVVSLSVVPLGTGSPSVSKYVARVTEVIKSSGLKYKTGAGFTDIEMDSYRQLADLLGKIEEVLTGMGVQRISITIKIDRRLDKELHIEEKIAKAEGL</sequence>
<feature type="domain" description="Thiamine-binding protein" evidence="2">
    <location>
        <begin position="6"/>
        <end position="97"/>
    </location>
</feature>
<evidence type="ECO:0000313" key="3">
    <source>
        <dbReference type="EMBL" id="RFA95326.1"/>
    </source>
</evidence>
<evidence type="ECO:0000259" key="2">
    <source>
        <dbReference type="Pfam" id="PF01910"/>
    </source>
</evidence>
<dbReference type="RefSeq" id="WP_116421314.1">
    <property type="nucleotide sequence ID" value="NZ_NMUE01000023.1"/>
</dbReference>